<dbReference type="Gene3D" id="2.30.30.940">
    <property type="match status" value="1"/>
</dbReference>
<keyword evidence="9" id="KW-0067">ATP-binding</keyword>
<comment type="caution">
    <text evidence="9">The sequence shown here is derived from an EMBL/GenBank/DDBJ whole genome shotgun (WGS) entry which is preliminary data.</text>
</comment>
<dbReference type="InterPro" id="IPR001394">
    <property type="entry name" value="Peptidase_C19_UCH"/>
</dbReference>
<keyword evidence="10" id="KW-1185">Reference proteome</keyword>
<evidence type="ECO:0000259" key="8">
    <source>
        <dbReference type="PROSITE" id="PS50235"/>
    </source>
</evidence>
<evidence type="ECO:0000256" key="3">
    <source>
        <dbReference type="ARBA" id="ARBA00022670"/>
    </source>
</evidence>
<dbReference type="PROSITE" id="PS50235">
    <property type="entry name" value="USP_3"/>
    <property type="match status" value="1"/>
</dbReference>
<dbReference type="PROSITE" id="PS00973">
    <property type="entry name" value="USP_2"/>
    <property type="match status" value="1"/>
</dbReference>
<organism evidence="9 10">
    <name type="scientific">Symbiodinium microadriaticum</name>
    <name type="common">Dinoflagellate</name>
    <name type="synonym">Zooxanthella microadriatica</name>
    <dbReference type="NCBI Taxonomy" id="2951"/>
    <lineage>
        <taxon>Eukaryota</taxon>
        <taxon>Sar</taxon>
        <taxon>Alveolata</taxon>
        <taxon>Dinophyceae</taxon>
        <taxon>Suessiales</taxon>
        <taxon>Symbiodiniaceae</taxon>
        <taxon>Symbiodinium</taxon>
    </lineage>
</organism>
<dbReference type="GO" id="GO:0005634">
    <property type="term" value="C:nucleus"/>
    <property type="evidence" value="ECO:0007669"/>
    <property type="project" value="TreeGrafter"/>
</dbReference>
<protein>
    <recommendedName>
        <fullName evidence="2">ubiquitinyl hydrolase 1</fullName>
        <ecNumber evidence="2">3.4.19.12</ecNumber>
    </recommendedName>
</protein>
<evidence type="ECO:0000256" key="1">
    <source>
        <dbReference type="ARBA" id="ARBA00000707"/>
    </source>
</evidence>
<dbReference type="EC" id="3.4.19.12" evidence="2"/>
<dbReference type="GO" id="GO:0016579">
    <property type="term" value="P:protein deubiquitination"/>
    <property type="evidence" value="ECO:0007669"/>
    <property type="project" value="InterPro"/>
</dbReference>
<name>A0A1Q9DBN4_SYMMI</name>
<dbReference type="PANTHER" id="PTHR24006:SF687">
    <property type="entry name" value="UBIQUITIN CARBOXYL-TERMINAL HYDROLASE 10"/>
    <property type="match status" value="1"/>
</dbReference>
<proteinExistence type="predicted"/>
<dbReference type="Pfam" id="PF00443">
    <property type="entry name" value="UCH"/>
    <property type="match status" value="1"/>
</dbReference>
<dbReference type="OrthoDB" id="419287at2759"/>
<dbReference type="GO" id="GO:0004386">
    <property type="term" value="F:helicase activity"/>
    <property type="evidence" value="ECO:0007669"/>
    <property type="project" value="UniProtKB-KW"/>
</dbReference>
<evidence type="ECO:0000256" key="6">
    <source>
        <dbReference type="ARBA" id="ARBA00022807"/>
    </source>
</evidence>
<dbReference type="InterPro" id="IPR050164">
    <property type="entry name" value="Peptidase_C19"/>
</dbReference>
<dbReference type="SUPFAM" id="SSF54001">
    <property type="entry name" value="Cysteine proteinases"/>
    <property type="match status" value="1"/>
</dbReference>
<dbReference type="Gene3D" id="3.40.50.300">
    <property type="entry name" value="P-loop containing nucleotide triphosphate hydrolases"/>
    <property type="match status" value="2"/>
</dbReference>
<reference evidence="9 10" key="1">
    <citation type="submission" date="2016-02" db="EMBL/GenBank/DDBJ databases">
        <title>Genome analysis of coral dinoflagellate symbionts highlights evolutionary adaptations to a symbiotic lifestyle.</title>
        <authorList>
            <person name="Aranda M."/>
            <person name="Li Y."/>
            <person name="Liew Y.J."/>
            <person name="Baumgarten S."/>
            <person name="Simakov O."/>
            <person name="Wilson M."/>
            <person name="Piel J."/>
            <person name="Ashoor H."/>
            <person name="Bougouffa S."/>
            <person name="Bajic V.B."/>
            <person name="Ryu T."/>
            <person name="Ravasi T."/>
            <person name="Bayer T."/>
            <person name="Micklem G."/>
            <person name="Kim H."/>
            <person name="Bhak J."/>
            <person name="Lajeunesse T.C."/>
            <person name="Voolstra C.R."/>
        </authorList>
    </citation>
    <scope>NUCLEOTIDE SEQUENCE [LARGE SCALE GENOMIC DNA]</scope>
    <source>
        <strain evidence="9 10">CCMP2467</strain>
    </source>
</reference>
<dbReference type="Proteomes" id="UP000186817">
    <property type="component" value="Unassembled WGS sequence"/>
</dbReference>
<dbReference type="GO" id="GO:0005829">
    <property type="term" value="C:cytosol"/>
    <property type="evidence" value="ECO:0007669"/>
    <property type="project" value="TreeGrafter"/>
</dbReference>
<dbReference type="GO" id="GO:0004843">
    <property type="term" value="F:cysteine-type deubiquitinase activity"/>
    <property type="evidence" value="ECO:0007669"/>
    <property type="project" value="UniProtKB-EC"/>
</dbReference>
<feature type="compositionally biased region" description="Polar residues" evidence="7">
    <location>
        <begin position="1658"/>
        <end position="1687"/>
    </location>
</feature>
<sequence>MSSPAMKFSNRGNSCFVNAGLQALLPLKGFQSLRPTSASERALLESRAAAAESVGAVVPQAVLDLYYQGRQEDCAEFLVELLADCPSVHRHLRGKEQAYLACSSCGYRRAMASEEFLTLQVPLLAGENRLGSVQQALNHYLEREEVVEDIIYWACENTACSAAGRAGQPPKRRTTIQEWPETLVMSLNRWDNLRGLLPHPVHVDLELRVGVDGVLYRLESVVSHIGEVANSGHYVAYRPAAGGFERFDDSTILTVALAPPLVLPAKRPAIDLEDDSDDSDVVVAPDSTSPAAAIKMEAKSEAIEAKQMSRSGEPHAKKGKMREEEAETTCQEQKQQTVQRKRLGNFANYAEEDRRIILMALRDSDSFADALRTIRAKVKHFTLHEKTSFRLNRNTLMGWFRRPELGLRAERSVTAPMPKAVFTRKPSRTSALANLPPQQQDQIVEALASGSKSAALSVFGGTGASPSENGSIPEATMRRWLRLVSSASMSEEEGRPPARKAVSQACRHTTWTEECEFNFGVVGTVPKGKQTKCEAEDPSSLWLLEGSWTFCPLCGRRRARGKTQRWSVKDLTSHAVCRPSCDTSALDLLAPAPEDVLQNRIYTTPQKSIWHTWSAAIGSGAWPLTAVLSSEELKDLAVLTIHVDFRARRGGKAEITSKQKTSLTRCRWRPRPLRELSRRDLAARAFRWLLENNPTYRAWVDRHANFFLANGDMDAAHRELQTAEMLLRSPGIEVAVRPWLYPLPSLADTDYQERLVALGWLPPKSKPSIRTGFMRKLESRCLDYSTDFPLHCLLYDTCMAKTISSVQAIADRQKIAPEQVASDMDGFDVYWHQQLRKMEDICRQEYDRNGSLEEALPSVFFTVAPVEWRYLLHNGMFYDTPLSEQQTNITLHLYHTLEVMLQYHILKDGASLRRIGLAGVRRWSYRFEFQSRGTLHVHCVLWADLLPERTADDLCGRTGKRHDSEFVRLLEGIFRSRADVQCGDGSHNLLQYVAGYVSKASDALSFCHPQAQRDGSVEEQSKWRQTYRLLCKRSPMEQEIVMEFAGLPMVKHSFSGVALFAPIPGSKAKNTSRDQYLVYQFFLRQPADTLGCASGLSFMQWLRKFRVVDVEKRMVALRNVAGPMKNMNCGVAISFPFELLDIFVGAWAATFLPDVLEHRLHPEVDEDERLYGQEHMAERQRRASFTAPEGFKHLKAVLCLDRFQLYRRDPMVFHPNVGELLALMERDLLLRGLTGDRIATFKARIHACTLLLCAFRNGQEDPTLWTARSVSAPPARIWSQEQQEVLNNVQRGTTVSDAAEMETSRRVLQVAGGPGRLPRRLPHLQNLTMETLHSAFRITRDADAAYIPPGRLRHYDLIVVDEVSQIDALVWRKLKTALGELRPCPFVVFVGDFQQLQPLQGGPELQTALERQREDNQILYVKLEHHEAARSVDPAMLDFLEAARLEQPSREALVDFFRDRMLPADPIAATRAALSMEARTCERFTFLTVRNQGAACLNLARLELQFPDAARVLKQGGGIPADVEQVVLASGMRIRLTLNVDKERGFVNGNTGTVRSMLRSDVFLLQSDQGLPILVHPVTQKGRKFLPVTYGWATTMRRAQGATLEKVGLWFDRKLPDRGYAYVGLSRAKRRADVFLMGKIRRTDWRPVGGEARPGEQTELSALSESTNSTDVSSFGSTDGRSPSSDDVSVDGTPETESSGDPSFDCESSESGSDGDLDYSSSHAGFERSGSE</sequence>
<comment type="catalytic activity">
    <reaction evidence="1">
        <text>Thiol-dependent hydrolysis of ester, thioester, amide, peptide and isopeptide bonds formed by the C-terminal Gly of ubiquitin (a 76-residue protein attached to proteins as an intracellular targeting signal).</text>
        <dbReference type="EC" id="3.4.19.12"/>
    </reaction>
</comment>
<keyword evidence="3" id="KW-0645">Protease</keyword>
<dbReference type="InterPro" id="IPR028889">
    <property type="entry name" value="USP"/>
</dbReference>
<keyword evidence="6" id="KW-0788">Thiol protease</keyword>
<evidence type="ECO:0000256" key="2">
    <source>
        <dbReference type="ARBA" id="ARBA00012759"/>
    </source>
</evidence>
<feature type="domain" description="USP" evidence="8">
    <location>
        <begin position="6"/>
        <end position="276"/>
    </location>
</feature>
<dbReference type="InterPro" id="IPR027417">
    <property type="entry name" value="P-loop_NTPase"/>
</dbReference>
<dbReference type="InterPro" id="IPR038765">
    <property type="entry name" value="Papain-like_cys_pep_sf"/>
</dbReference>
<evidence type="ECO:0000313" key="10">
    <source>
        <dbReference type="Proteomes" id="UP000186817"/>
    </source>
</evidence>
<dbReference type="SUPFAM" id="SSF52540">
    <property type="entry name" value="P-loop containing nucleoside triphosphate hydrolases"/>
    <property type="match status" value="1"/>
</dbReference>
<keyword evidence="9" id="KW-0547">Nucleotide-binding</keyword>
<dbReference type="Gene3D" id="3.90.70.10">
    <property type="entry name" value="Cysteine proteinases"/>
    <property type="match status" value="1"/>
</dbReference>
<gene>
    <name evidence="9" type="primary">pif1</name>
    <name evidence="9" type="ORF">AK812_SmicGene25600</name>
</gene>
<evidence type="ECO:0000256" key="5">
    <source>
        <dbReference type="ARBA" id="ARBA00022801"/>
    </source>
</evidence>
<keyword evidence="5" id="KW-0378">Hydrolase</keyword>
<accession>A0A1Q9DBN4</accession>
<feature type="region of interest" description="Disordered" evidence="7">
    <location>
        <begin position="1645"/>
        <end position="1732"/>
    </location>
</feature>
<evidence type="ECO:0000313" key="9">
    <source>
        <dbReference type="EMBL" id="OLP92582.1"/>
    </source>
</evidence>
<feature type="compositionally biased region" description="Low complexity" evidence="7">
    <location>
        <begin position="1703"/>
        <end position="1722"/>
    </location>
</feature>
<dbReference type="InterPro" id="IPR018200">
    <property type="entry name" value="USP_CS"/>
</dbReference>
<dbReference type="PANTHER" id="PTHR24006">
    <property type="entry name" value="UBIQUITIN CARBOXYL-TERMINAL HYDROLASE"/>
    <property type="match status" value="1"/>
</dbReference>
<dbReference type="EMBL" id="LSRX01000616">
    <property type="protein sequence ID" value="OLP92582.1"/>
    <property type="molecule type" value="Genomic_DNA"/>
</dbReference>
<keyword evidence="4" id="KW-0833">Ubl conjugation pathway</keyword>
<keyword evidence="9" id="KW-0347">Helicase</keyword>
<evidence type="ECO:0000256" key="7">
    <source>
        <dbReference type="SAM" id="MobiDB-lite"/>
    </source>
</evidence>
<feature type="region of interest" description="Disordered" evidence="7">
    <location>
        <begin position="303"/>
        <end position="335"/>
    </location>
</feature>
<evidence type="ECO:0000256" key="4">
    <source>
        <dbReference type="ARBA" id="ARBA00022786"/>
    </source>
</evidence>
<dbReference type="CDD" id="cd02257">
    <property type="entry name" value="Peptidase_C19"/>
    <property type="match status" value="1"/>
</dbReference>
<dbReference type="GO" id="GO:0006508">
    <property type="term" value="P:proteolysis"/>
    <property type="evidence" value="ECO:0007669"/>
    <property type="project" value="UniProtKB-KW"/>
</dbReference>